<keyword evidence="4 7" id="KW-1133">Transmembrane helix</keyword>
<proteinExistence type="predicted"/>
<sequence length="185" mass="21348">MHELRKCLKCEIFVNDIALTFKITHVRHLSLRKTDVFVSAITYFLNSFSSTVLYVVKMLVAIIIIFVICWSPLLVNNVLVAFELLPLLHFGIYKHLREAFFIMAYFNSCVNPVVYCFMSKNFKESFRRTVFGCLRGNNFTRQKTIETRSTSGWNARDTAGSTRVTMNNEAIELMNCHYGSNCNSV</sequence>
<evidence type="ECO:0000313" key="10">
    <source>
        <dbReference type="Proteomes" id="UP001217089"/>
    </source>
</evidence>
<organism evidence="9 10">
    <name type="scientific">Tegillarca granosa</name>
    <name type="common">Malaysian cockle</name>
    <name type="synonym">Anadara granosa</name>
    <dbReference type="NCBI Taxonomy" id="220873"/>
    <lineage>
        <taxon>Eukaryota</taxon>
        <taxon>Metazoa</taxon>
        <taxon>Spiralia</taxon>
        <taxon>Lophotrochozoa</taxon>
        <taxon>Mollusca</taxon>
        <taxon>Bivalvia</taxon>
        <taxon>Autobranchia</taxon>
        <taxon>Pteriomorphia</taxon>
        <taxon>Arcoida</taxon>
        <taxon>Arcoidea</taxon>
        <taxon>Arcidae</taxon>
        <taxon>Tegillarca</taxon>
    </lineage>
</organism>
<evidence type="ECO:0000259" key="8">
    <source>
        <dbReference type="PROSITE" id="PS50262"/>
    </source>
</evidence>
<feature type="domain" description="G-protein coupled receptors family 1 profile" evidence="8">
    <location>
        <begin position="55"/>
        <end position="115"/>
    </location>
</feature>
<comment type="subcellular location">
    <subcellularLocation>
        <location evidence="1">Cell membrane</location>
        <topology evidence="1">Multi-pass membrane protein</topology>
    </subcellularLocation>
</comment>
<gene>
    <name evidence="9" type="ORF">KUTeg_015990</name>
</gene>
<dbReference type="EMBL" id="JARBDR010000813">
    <property type="protein sequence ID" value="KAJ8305445.1"/>
    <property type="molecule type" value="Genomic_DNA"/>
</dbReference>
<dbReference type="InterPro" id="IPR017452">
    <property type="entry name" value="GPCR_Rhodpsn_7TM"/>
</dbReference>
<evidence type="ECO:0000256" key="2">
    <source>
        <dbReference type="ARBA" id="ARBA00022475"/>
    </source>
</evidence>
<keyword evidence="5 7" id="KW-0472">Membrane</keyword>
<dbReference type="PRINTS" id="PR00237">
    <property type="entry name" value="GPCRRHODOPSN"/>
</dbReference>
<name>A0ABQ9EPW7_TEGGR</name>
<feature type="transmembrane region" description="Helical" evidence="7">
    <location>
        <begin position="99"/>
        <end position="118"/>
    </location>
</feature>
<evidence type="ECO:0000256" key="4">
    <source>
        <dbReference type="ARBA" id="ARBA00022989"/>
    </source>
</evidence>
<feature type="transmembrane region" description="Helical" evidence="7">
    <location>
        <begin position="63"/>
        <end position="87"/>
    </location>
</feature>
<evidence type="ECO:0000313" key="9">
    <source>
        <dbReference type="EMBL" id="KAJ8305445.1"/>
    </source>
</evidence>
<dbReference type="Gene3D" id="1.20.1070.10">
    <property type="entry name" value="Rhodopsin 7-helix transmembrane proteins"/>
    <property type="match status" value="1"/>
</dbReference>
<evidence type="ECO:0000256" key="1">
    <source>
        <dbReference type="ARBA" id="ARBA00004651"/>
    </source>
</evidence>
<reference evidence="9 10" key="1">
    <citation type="submission" date="2022-12" db="EMBL/GenBank/DDBJ databases">
        <title>Chromosome-level genome of Tegillarca granosa.</title>
        <authorList>
            <person name="Kim J."/>
        </authorList>
    </citation>
    <scope>NUCLEOTIDE SEQUENCE [LARGE SCALE GENOMIC DNA]</scope>
    <source>
        <strain evidence="9">Teg-2019</strain>
        <tissue evidence="9">Adductor muscle</tissue>
    </source>
</reference>
<keyword evidence="3 7" id="KW-0812">Transmembrane</keyword>
<evidence type="ECO:0000256" key="5">
    <source>
        <dbReference type="ARBA" id="ARBA00023136"/>
    </source>
</evidence>
<dbReference type="PANTHER" id="PTHR24241:SF193">
    <property type="entry name" value="G-PROTEIN COUPLED RECEPTORS FAMILY 1 PROFILE DOMAIN-CONTAINING PROTEIN"/>
    <property type="match status" value="1"/>
</dbReference>
<keyword evidence="2" id="KW-1003">Cell membrane</keyword>
<evidence type="ECO:0000256" key="3">
    <source>
        <dbReference type="ARBA" id="ARBA00022692"/>
    </source>
</evidence>
<keyword evidence="6" id="KW-0675">Receptor</keyword>
<dbReference type="Proteomes" id="UP001217089">
    <property type="component" value="Unassembled WGS sequence"/>
</dbReference>
<evidence type="ECO:0000256" key="7">
    <source>
        <dbReference type="SAM" id="Phobius"/>
    </source>
</evidence>
<dbReference type="SUPFAM" id="SSF81321">
    <property type="entry name" value="Family A G protein-coupled receptor-like"/>
    <property type="match status" value="1"/>
</dbReference>
<dbReference type="InterPro" id="IPR000276">
    <property type="entry name" value="GPCR_Rhodpsn"/>
</dbReference>
<comment type="caution">
    <text evidence="9">The sequence shown here is derived from an EMBL/GenBank/DDBJ whole genome shotgun (WGS) entry which is preliminary data.</text>
</comment>
<keyword evidence="10" id="KW-1185">Reference proteome</keyword>
<dbReference type="PROSITE" id="PS50262">
    <property type="entry name" value="G_PROTEIN_RECEP_F1_2"/>
    <property type="match status" value="1"/>
</dbReference>
<protein>
    <recommendedName>
        <fullName evidence="8">G-protein coupled receptors family 1 profile domain-containing protein</fullName>
    </recommendedName>
</protein>
<accession>A0ABQ9EPW7</accession>
<dbReference type="Pfam" id="PF00001">
    <property type="entry name" value="7tm_1"/>
    <property type="match status" value="1"/>
</dbReference>
<dbReference type="PANTHER" id="PTHR24241">
    <property type="entry name" value="NEUROPEPTIDE RECEPTOR-RELATED G-PROTEIN COUPLED RECEPTOR"/>
    <property type="match status" value="1"/>
</dbReference>
<evidence type="ECO:0000256" key="6">
    <source>
        <dbReference type="ARBA" id="ARBA00023170"/>
    </source>
</evidence>